<evidence type="ECO:0000313" key="2">
    <source>
        <dbReference type="Proteomes" id="UP000005237"/>
    </source>
</evidence>
<protein>
    <submittedName>
        <fullName evidence="1">Uncharacterized protein</fullName>
    </submittedName>
</protein>
<name>A0A8R1IA71_CAEJA</name>
<reference evidence="2" key="1">
    <citation type="submission" date="2010-08" db="EMBL/GenBank/DDBJ databases">
        <authorList>
            <consortium name="Caenorhabditis japonica Sequencing Consortium"/>
            <person name="Wilson R.K."/>
        </authorList>
    </citation>
    <scope>NUCLEOTIDE SEQUENCE [LARGE SCALE GENOMIC DNA]</scope>
    <source>
        <strain evidence="2">DF5081</strain>
    </source>
</reference>
<accession>A0A8R1IA71</accession>
<dbReference type="Proteomes" id="UP000005237">
    <property type="component" value="Unassembled WGS sequence"/>
</dbReference>
<dbReference type="EnsemblMetazoa" id="CJA26242.1">
    <property type="protein sequence ID" value="CJA26242.1"/>
    <property type="gene ID" value="WBGene00181814"/>
</dbReference>
<proteinExistence type="predicted"/>
<dbReference type="AlphaFoldDB" id="A0A8R1IA71"/>
<sequence>MLDCCDLFIWGVPGSNRTSHPLCTIVSKQIKFRFIAPDMFCLFFPSPVEMCFSPRDTNFLILLADERRLLIVLLDGAGSIGLFTALKMPVEFLRGSSLEERTMFRSMLRVVETGLPGWGQQ</sequence>
<keyword evidence="2" id="KW-1185">Reference proteome</keyword>
<evidence type="ECO:0000313" key="1">
    <source>
        <dbReference type="EnsemblMetazoa" id="CJA26242.1"/>
    </source>
</evidence>
<organism evidence="1 2">
    <name type="scientific">Caenorhabditis japonica</name>
    <dbReference type="NCBI Taxonomy" id="281687"/>
    <lineage>
        <taxon>Eukaryota</taxon>
        <taxon>Metazoa</taxon>
        <taxon>Ecdysozoa</taxon>
        <taxon>Nematoda</taxon>
        <taxon>Chromadorea</taxon>
        <taxon>Rhabditida</taxon>
        <taxon>Rhabditina</taxon>
        <taxon>Rhabditomorpha</taxon>
        <taxon>Rhabditoidea</taxon>
        <taxon>Rhabditidae</taxon>
        <taxon>Peloderinae</taxon>
        <taxon>Caenorhabditis</taxon>
    </lineage>
</organism>
<reference evidence="1" key="2">
    <citation type="submission" date="2022-06" db="UniProtKB">
        <authorList>
            <consortium name="EnsemblMetazoa"/>
        </authorList>
    </citation>
    <scope>IDENTIFICATION</scope>
    <source>
        <strain evidence="1">DF5081</strain>
    </source>
</reference>